<dbReference type="EMBL" id="HBIB01000290">
    <property type="protein sequence ID" value="CAE0238007.1"/>
    <property type="molecule type" value="Transcribed_RNA"/>
</dbReference>
<reference evidence="1" key="1">
    <citation type="submission" date="2021-01" db="EMBL/GenBank/DDBJ databases">
        <authorList>
            <person name="Corre E."/>
            <person name="Pelletier E."/>
            <person name="Niang G."/>
            <person name="Scheremetjew M."/>
            <person name="Finn R."/>
            <person name="Kale V."/>
            <person name="Holt S."/>
            <person name="Cochrane G."/>
            <person name="Meng A."/>
            <person name="Brown T."/>
            <person name="Cohen L."/>
        </authorList>
    </citation>
    <scope>NUCLEOTIDE SEQUENCE</scope>
    <source>
        <strain evidence="1">NIES-2562</strain>
    </source>
</reference>
<evidence type="ECO:0000313" key="1">
    <source>
        <dbReference type="EMBL" id="CAE0238007.1"/>
    </source>
</evidence>
<proteinExistence type="predicted"/>
<organism evidence="1">
    <name type="scientific">Palpitomonas bilix</name>
    <dbReference type="NCBI Taxonomy" id="652834"/>
    <lineage>
        <taxon>Eukaryota</taxon>
        <taxon>Eukaryota incertae sedis</taxon>
    </lineage>
</organism>
<accession>A0A7S3CUT1</accession>
<gene>
    <name evidence="1" type="ORF">PBIL07802_LOCUS148</name>
</gene>
<dbReference type="AlphaFoldDB" id="A0A7S3CUT1"/>
<sequence length="172" mass="19248">MPFDNRHPFTVTSRRGGSVLFSYWEDAVEYAAENGTMQDFEALLFQQHSIDSQLLCKCLERVLRREKIEDLEFFLDRFLHLLDIEATKKTLVSSTLYLSNPPALHNLVRCLGFKVVSEALSTSHNAVEAMQRGVAACNGKNKRRVERGVEEELNVGGAAVKRQAGGGAPFFA</sequence>
<name>A0A7S3CUT1_9EUKA</name>
<protein>
    <submittedName>
        <fullName evidence="1">Uncharacterized protein</fullName>
    </submittedName>
</protein>